<dbReference type="OrthoDB" id="2799068at2759"/>
<gene>
    <name evidence="2" type="ORF">BOTBODRAFT_56282</name>
</gene>
<dbReference type="STRING" id="930990.A0A067MBV4"/>
<dbReference type="Gene3D" id="3.30.710.10">
    <property type="entry name" value="Potassium Channel Kv1.1, Chain A"/>
    <property type="match status" value="1"/>
</dbReference>
<dbReference type="Pfam" id="PF00651">
    <property type="entry name" value="BTB"/>
    <property type="match status" value="1"/>
</dbReference>
<evidence type="ECO:0000313" key="3">
    <source>
        <dbReference type="Proteomes" id="UP000027195"/>
    </source>
</evidence>
<sequence>MPPFPVISPFIPPVAIPRGGLVAIKTARQNSPRPPSTSEMHKLAPAEEMAIKGSEKERDDLSARLADPLARVFDAQQPGFWFDDGNVIVCVEDRRFRIHSSNLSRRSQYFAELFAQEHGDHAERSNGCNVYRLNGRASDFAAILDAIYHNLLISEKEPSFFTLACLLRAAHHWDFPTFKRWVLASLEARWPPTLKNVHQQDGFTEFATRIIVLFRQCNETSLLKHAFYSVLSTNNISTSLQYHSTSHSNHLESDDPKYYYHDTPNWSVHDFKLSHEDLTLLLHLQHQVMQLWANFATKPPALDFLDRKECGHGREGCVTKISLHDWSHQVIQPYLHHGYFDPLCCLQSMKDSRIEWKSHTGVSICDSCRVGCEKHWEEECVQIWEQLIVN</sequence>
<reference evidence="3" key="1">
    <citation type="journal article" date="2014" name="Proc. Natl. Acad. Sci. U.S.A.">
        <title>Extensive sampling of basidiomycete genomes demonstrates inadequacy of the white-rot/brown-rot paradigm for wood decay fungi.</title>
        <authorList>
            <person name="Riley R."/>
            <person name="Salamov A.A."/>
            <person name="Brown D.W."/>
            <person name="Nagy L.G."/>
            <person name="Floudas D."/>
            <person name="Held B.W."/>
            <person name="Levasseur A."/>
            <person name="Lombard V."/>
            <person name="Morin E."/>
            <person name="Otillar R."/>
            <person name="Lindquist E.A."/>
            <person name="Sun H."/>
            <person name="LaButti K.M."/>
            <person name="Schmutz J."/>
            <person name="Jabbour D."/>
            <person name="Luo H."/>
            <person name="Baker S.E."/>
            <person name="Pisabarro A.G."/>
            <person name="Walton J.D."/>
            <person name="Blanchette R.A."/>
            <person name="Henrissat B."/>
            <person name="Martin F."/>
            <person name="Cullen D."/>
            <person name="Hibbett D.S."/>
            <person name="Grigoriev I.V."/>
        </authorList>
    </citation>
    <scope>NUCLEOTIDE SEQUENCE [LARGE SCALE GENOMIC DNA]</scope>
    <source>
        <strain evidence="3">FD-172 SS1</strain>
    </source>
</reference>
<evidence type="ECO:0000259" key="1">
    <source>
        <dbReference type="PROSITE" id="PS50097"/>
    </source>
</evidence>
<dbReference type="EMBL" id="KL198045">
    <property type="protein sequence ID" value="KDQ13238.1"/>
    <property type="molecule type" value="Genomic_DNA"/>
</dbReference>
<protein>
    <recommendedName>
        <fullName evidence="1">BTB domain-containing protein</fullName>
    </recommendedName>
</protein>
<dbReference type="SMART" id="SM00225">
    <property type="entry name" value="BTB"/>
    <property type="match status" value="1"/>
</dbReference>
<dbReference type="CDD" id="cd18186">
    <property type="entry name" value="BTB_POZ_ZBTB_KLHL-like"/>
    <property type="match status" value="1"/>
</dbReference>
<dbReference type="Proteomes" id="UP000027195">
    <property type="component" value="Unassembled WGS sequence"/>
</dbReference>
<dbReference type="PROSITE" id="PS50097">
    <property type="entry name" value="BTB"/>
    <property type="match status" value="1"/>
</dbReference>
<evidence type="ECO:0000313" key="2">
    <source>
        <dbReference type="EMBL" id="KDQ13238.1"/>
    </source>
</evidence>
<keyword evidence="3" id="KW-1185">Reference proteome</keyword>
<dbReference type="InterPro" id="IPR011333">
    <property type="entry name" value="SKP1/BTB/POZ_sf"/>
</dbReference>
<dbReference type="InterPro" id="IPR000210">
    <property type="entry name" value="BTB/POZ_dom"/>
</dbReference>
<dbReference type="InParanoid" id="A0A067MBV4"/>
<dbReference type="HOGENOM" id="CLU_048296_1_0_1"/>
<name>A0A067MBV4_BOTB1</name>
<accession>A0A067MBV4</accession>
<dbReference type="AlphaFoldDB" id="A0A067MBV4"/>
<organism evidence="2 3">
    <name type="scientific">Botryobasidium botryosum (strain FD-172 SS1)</name>
    <dbReference type="NCBI Taxonomy" id="930990"/>
    <lineage>
        <taxon>Eukaryota</taxon>
        <taxon>Fungi</taxon>
        <taxon>Dikarya</taxon>
        <taxon>Basidiomycota</taxon>
        <taxon>Agaricomycotina</taxon>
        <taxon>Agaricomycetes</taxon>
        <taxon>Cantharellales</taxon>
        <taxon>Botryobasidiaceae</taxon>
        <taxon>Botryobasidium</taxon>
    </lineage>
</organism>
<feature type="domain" description="BTB" evidence="1">
    <location>
        <begin position="85"/>
        <end position="156"/>
    </location>
</feature>
<dbReference type="SUPFAM" id="SSF54695">
    <property type="entry name" value="POZ domain"/>
    <property type="match status" value="1"/>
</dbReference>
<proteinExistence type="predicted"/>